<dbReference type="Proteomes" id="UP000663760">
    <property type="component" value="Chromosome 10"/>
</dbReference>
<dbReference type="PROSITE" id="PS50004">
    <property type="entry name" value="C2"/>
    <property type="match status" value="1"/>
</dbReference>
<reference evidence="2" key="1">
    <citation type="submission" date="2020-02" db="EMBL/GenBank/DDBJ databases">
        <authorList>
            <person name="Scholz U."/>
            <person name="Mascher M."/>
            <person name="Fiebig A."/>
        </authorList>
    </citation>
    <scope>NUCLEOTIDE SEQUENCE</scope>
</reference>
<keyword evidence="3" id="KW-1185">Reference proteome</keyword>
<dbReference type="AlphaFoldDB" id="A0A7I8KZS4"/>
<evidence type="ECO:0000259" key="1">
    <source>
        <dbReference type="PROSITE" id="PS50004"/>
    </source>
</evidence>
<dbReference type="InterPro" id="IPR044750">
    <property type="entry name" value="C2_SRC2/BAP"/>
</dbReference>
<gene>
    <name evidence="2" type="ORF">SI8410_10013991</name>
</gene>
<organism evidence="2 3">
    <name type="scientific">Spirodela intermedia</name>
    <name type="common">Intermediate duckweed</name>
    <dbReference type="NCBI Taxonomy" id="51605"/>
    <lineage>
        <taxon>Eukaryota</taxon>
        <taxon>Viridiplantae</taxon>
        <taxon>Streptophyta</taxon>
        <taxon>Embryophyta</taxon>
        <taxon>Tracheophyta</taxon>
        <taxon>Spermatophyta</taxon>
        <taxon>Magnoliopsida</taxon>
        <taxon>Liliopsida</taxon>
        <taxon>Araceae</taxon>
        <taxon>Lemnoideae</taxon>
        <taxon>Spirodela</taxon>
    </lineage>
</organism>
<dbReference type="SUPFAM" id="SSF49562">
    <property type="entry name" value="C2 domain (Calcium/lipid-binding domain, CaLB)"/>
    <property type="match status" value="1"/>
</dbReference>
<evidence type="ECO:0000313" key="2">
    <source>
        <dbReference type="EMBL" id="CAA7403313.1"/>
    </source>
</evidence>
<dbReference type="PANTHER" id="PTHR32246:SF20">
    <property type="entry name" value="CALCIUM-DEPENDENT LIPID-BINDING (CALB DOMAIN) FAMILY PROTEIN"/>
    <property type="match status" value="1"/>
</dbReference>
<feature type="domain" description="C2" evidence="1">
    <location>
        <begin position="1"/>
        <end position="121"/>
    </location>
</feature>
<name>A0A7I8KZS4_SPIIN</name>
<dbReference type="InterPro" id="IPR035892">
    <property type="entry name" value="C2_domain_sf"/>
</dbReference>
<accession>A0A7I8KZS4</accession>
<dbReference type="GO" id="GO:0006952">
    <property type="term" value="P:defense response"/>
    <property type="evidence" value="ECO:0007669"/>
    <property type="project" value="InterPro"/>
</dbReference>
<proteinExistence type="predicted"/>
<sequence>MASQYEVEVTVISGKNMKNVNWRNGNLHPYVVLWLDPAAKRSTKVAVDGEEGSGEDPLWDEKLTIPLPPGGSLSTGGAALSIDVVHANAGKDTKPLVGSAIVPLAEIVDEVGIGGKASRTLKLKRPSGRPQGKLEVKIAVREPSRYYDSPPPPAPGYGAYAPPAYGHQYRDYGGAPAPYGYGAPPPSGCPSYGYPYGAAPPPAVGYGQPSAYGQQPYAVAGGEKKSKFGMGTGLAVGAAAGVLGGLALAEGADYVEDKIADDVAERVEDDLGFDDDGGDF</sequence>
<dbReference type="SMART" id="SM00239">
    <property type="entry name" value="C2"/>
    <property type="match status" value="1"/>
</dbReference>
<dbReference type="Pfam" id="PF00168">
    <property type="entry name" value="C2"/>
    <property type="match status" value="1"/>
</dbReference>
<dbReference type="PANTHER" id="PTHR32246">
    <property type="entry name" value="INGRESSION PROTEIN FIC1"/>
    <property type="match status" value="1"/>
</dbReference>
<dbReference type="OrthoDB" id="1915999at2759"/>
<evidence type="ECO:0000313" key="3">
    <source>
        <dbReference type="Proteomes" id="UP000663760"/>
    </source>
</evidence>
<dbReference type="InterPro" id="IPR000008">
    <property type="entry name" value="C2_dom"/>
</dbReference>
<protein>
    <recommendedName>
        <fullName evidence="1">C2 domain-containing protein</fullName>
    </recommendedName>
</protein>
<dbReference type="EMBL" id="LR746273">
    <property type="protein sequence ID" value="CAA7403313.1"/>
    <property type="molecule type" value="Genomic_DNA"/>
</dbReference>
<dbReference type="Gene3D" id="2.60.40.150">
    <property type="entry name" value="C2 domain"/>
    <property type="match status" value="1"/>
</dbReference>
<dbReference type="CDD" id="cd04051">
    <property type="entry name" value="C2_SRC2_like"/>
    <property type="match status" value="1"/>
</dbReference>